<evidence type="ECO:0000313" key="2">
    <source>
        <dbReference type="Proteomes" id="UP000216840"/>
    </source>
</evidence>
<keyword evidence="2" id="KW-1185">Reference proteome</keyword>
<dbReference type="AlphaFoldDB" id="A0A265UWX4"/>
<dbReference type="OrthoDB" id="680581at2"/>
<dbReference type="EMBL" id="NGJN01000002">
    <property type="protein sequence ID" value="OZV69815.1"/>
    <property type="molecule type" value="Genomic_DNA"/>
</dbReference>
<sequence length="70" mass="8384">MKDLHKLLKDITQLTTYIESNYPELYRLLDENTMTLPVAQHPHVDKVVMREYLESLEQLLKHHLETHSNK</sequence>
<gene>
    <name evidence="1" type="ORF">CA834_04115</name>
</gene>
<proteinExistence type="predicted"/>
<accession>A0A265UWX4</accession>
<dbReference type="RefSeq" id="WP_094967407.1">
    <property type="nucleotide sequence ID" value="NZ_NGJN01000002.1"/>
</dbReference>
<dbReference type="Proteomes" id="UP000216840">
    <property type="component" value="Unassembled WGS sequence"/>
</dbReference>
<reference evidence="1 2" key="1">
    <citation type="submission" date="2017-05" db="EMBL/GenBank/DDBJ databases">
        <title>The draft genome sequence of Idiomarina salinarum WNB302.</title>
        <authorList>
            <person name="Sun Y."/>
            <person name="Chen B."/>
            <person name="Du Z."/>
        </authorList>
    </citation>
    <scope>NUCLEOTIDE SEQUENCE [LARGE SCALE GENOMIC DNA]</scope>
    <source>
        <strain evidence="1 2">WNB302</strain>
    </source>
</reference>
<evidence type="ECO:0000313" key="1">
    <source>
        <dbReference type="EMBL" id="OZV69815.1"/>
    </source>
</evidence>
<comment type="caution">
    <text evidence="1">The sequence shown here is derived from an EMBL/GenBank/DDBJ whole genome shotgun (WGS) entry which is preliminary data.</text>
</comment>
<organism evidence="1 2">
    <name type="scientific">Winogradskyella aurantia</name>
    <dbReference type="NCBI Taxonomy" id="1915063"/>
    <lineage>
        <taxon>Bacteria</taxon>
        <taxon>Pseudomonadati</taxon>
        <taxon>Bacteroidota</taxon>
        <taxon>Flavobacteriia</taxon>
        <taxon>Flavobacteriales</taxon>
        <taxon>Flavobacteriaceae</taxon>
        <taxon>Winogradskyella</taxon>
    </lineage>
</organism>
<name>A0A265UWX4_9FLAO</name>
<protein>
    <submittedName>
        <fullName evidence="1">Uncharacterized protein</fullName>
    </submittedName>
</protein>